<name>A0A1F4VH57_UNCKA</name>
<protein>
    <submittedName>
        <fullName evidence="2">Uncharacterized protein</fullName>
    </submittedName>
</protein>
<comment type="caution">
    <text evidence="2">The sequence shown here is derived from an EMBL/GenBank/DDBJ whole genome shotgun (WGS) entry which is preliminary data.</text>
</comment>
<feature type="transmembrane region" description="Helical" evidence="1">
    <location>
        <begin position="403"/>
        <end position="423"/>
    </location>
</feature>
<feature type="transmembrane region" description="Helical" evidence="1">
    <location>
        <begin position="94"/>
        <end position="116"/>
    </location>
</feature>
<sequence length="742" mass="86330">MKKLPRLALNTILLIAIIFGALILTVPVISKIPLHPDEHQFYLNAFSILKGKELHNYLHVATTEYTLAGFLLVANLLSNSGVNFPQGEPTEVTFFFGHMMGAVLYFVTFALGVIILQKREKEIKLRTVLFAILYFGSIGMFERFIRVNSDSFSIFIFFNFVILSLWQNLHKPSIIEMFLLNTLFIFLGTFTNLKSLYLLIPFVTVNTSASFLWYERAKKKDDLSLSRVYRFILYVVGICAVTIILWGVFVPKPFDSRKFWYTLKNTIIQGTEFDFSYPSLSYKSGLMYVYDLLVYQIGFNAVFASALAFFIVLLKKGKRLWTFLWSKTKGQINLDYIKEGQVYKITEILLLASFVIYYVGVSTRVVHWSRWGAPFGIIAIMLLSVLFEKLIEFAFDFSKKSKYFLPIVFFYSIFFVWGLRIALTIDLYKSDYTPVDAFKLTRKDIYKFLQEKNISLDDVKNKVTWFTGYTPEVNNMSFEQVAEKKNWDMQYLLWPHWNAGLLYTKVNVDRSTHNQRAFVDKYVDKIEFRFPTLLSYYLHQTKKFAWSVLKITWFPESDTLVESTYAALKLKNPVKSIELQYTVLFKDMSHYISEYSNLFNSRTLQDTYIFPPCYSYSATRRVNDGSFIPQAPWQLGQYGKTAGLYCHSIRFRVLPKGVYAIRISGLPKDPTNSQILYYNFGDYQWDPVTQTATFGVSETFITGEFGVATKEKNLPYLKFDVMYVLNQDILEEIAKNQQKTAE</sequence>
<feature type="transmembrane region" description="Helical" evidence="1">
    <location>
        <begin position="342"/>
        <end position="359"/>
    </location>
</feature>
<feature type="transmembrane region" description="Helical" evidence="1">
    <location>
        <begin position="293"/>
        <end position="314"/>
    </location>
</feature>
<keyword evidence="1" id="KW-0472">Membrane</keyword>
<dbReference type="Proteomes" id="UP000177763">
    <property type="component" value="Unassembled WGS sequence"/>
</dbReference>
<feature type="transmembrane region" description="Helical" evidence="1">
    <location>
        <begin position="371"/>
        <end position="391"/>
    </location>
</feature>
<reference evidence="2 3" key="1">
    <citation type="journal article" date="2016" name="Nat. Commun.">
        <title>Thousands of microbial genomes shed light on interconnected biogeochemical processes in an aquifer system.</title>
        <authorList>
            <person name="Anantharaman K."/>
            <person name="Brown C.T."/>
            <person name="Hug L.A."/>
            <person name="Sharon I."/>
            <person name="Castelle C.J."/>
            <person name="Probst A.J."/>
            <person name="Thomas B.C."/>
            <person name="Singh A."/>
            <person name="Wilkins M.J."/>
            <person name="Karaoz U."/>
            <person name="Brodie E.L."/>
            <person name="Williams K.H."/>
            <person name="Hubbard S.S."/>
            <person name="Banfield J.F."/>
        </authorList>
    </citation>
    <scope>NUCLEOTIDE SEQUENCE [LARGE SCALE GENOMIC DNA]</scope>
</reference>
<proteinExistence type="predicted"/>
<feature type="transmembrane region" description="Helical" evidence="1">
    <location>
        <begin position="173"/>
        <end position="190"/>
    </location>
</feature>
<feature type="transmembrane region" description="Helical" evidence="1">
    <location>
        <begin position="228"/>
        <end position="249"/>
    </location>
</feature>
<gene>
    <name evidence="2" type="ORF">A3H26_01040</name>
</gene>
<organism evidence="2 3">
    <name type="scientific">candidate division WWE3 bacterium RIFCSPLOWO2_12_FULL_36_10</name>
    <dbReference type="NCBI Taxonomy" id="1802630"/>
    <lineage>
        <taxon>Bacteria</taxon>
        <taxon>Katanobacteria</taxon>
    </lineage>
</organism>
<accession>A0A1F4VH57</accession>
<feature type="transmembrane region" description="Helical" evidence="1">
    <location>
        <begin position="151"/>
        <end position="166"/>
    </location>
</feature>
<dbReference type="EMBL" id="MEVN01000038">
    <property type="protein sequence ID" value="OGC56435.1"/>
    <property type="molecule type" value="Genomic_DNA"/>
</dbReference>
<evidence type="ECO:0000256" key="1">
    <source>
        <dbReference type="SAM" id="Phobius"/>
    </source>
</evidence>
<evidence type="ECO:0000313" key="2">
    <source>
        <dbReference type="EMBL" id="OGC56435.1"/>
    </source>
</evidence>
<dbReference type="AlphaFoldDB" id="A0A1F4VH57"/>
<evidence type="ECO:0000313" key="3">
    <source>
        <dbReference type="Proteomes" id="UP000177763"/>
    </source>
</evidence>
<feature type="transmembrane region" description="Helical" evidence="1">
    <location>
        <begin position="128"/>
        <end position="145"/>
    </location>
</feature>
<keyword evidence="1" id="KW-1133">Transmembrane helix</keyword>
<feature type="transmembrane region" description="Helical" evidence="1">
    <location>
        <begin position="7"/>
        <end position="29"/>
    </location>
</feature>
<keyword evidence="1" id="KW-0812">Transmembrane</keyword>
<feature type="transmembrane region" description="Helical" evidence="1">
    <location>
        <begin position="196"/>
        <end position="216"/>
    </location>
</feature>